<organism evidence="1 2">
    <name type="scientific">Pleurodeles waltl</name>
    <name type="common">Iberian ribbed newt</name>
    <dbReference type="NCBI Taxonomy" id="8319"/>
    <lineage>
        <taxon>Eukaryota</taxon>
        <taxon>Metazoa</taxon>
        <taxon>Chordata</taxon>
        <taxon>Craniata</taxon>
        <taxon>Vertebrata</taxon>
        <taxon>Euteleostomi</taxon>
        <taxon>Amphibia</taxon>
        <taxon>Batrachia</taxon>
        <taxon>Caudata</taxon>
        <taxon>Salamandroidea</taxon>
        <taxon>Salamandridae</taxon>
        <taxon>Pleurodelinae</taxon>
        <taxon>Pleurodeles</taxon>
    </lineage>
</organism>
<gene>
    <name evidence="1" type="ORF">NDU88_008932</name>
</gene>
<evidence type="ECO:0000313" key="1">
    <source>
        <dbReference type="EMBL" id="KAJ1111615.1"/>
    </source>
</evidence>
<name>A0AAV7N6E1_PLEWA</name>
<comment type="caution">
    <text evidence="1">The sequence shown here is derived from an EMBL/GenBank/DDBJ whole genome shotgun (WGS) entry which is preliminary data.</text>
</comment>
<dbReference type="AlphaFoldDB" id="A0AAV7N6E1"/>
<proteinExistence type="predicted"/>
<evidence type="ECO:0000313" key="2">
    <source>
        <dbReference type="Proteomes" id="UP001066276"/>
    </source>
</evidence>
<keyword evidence="2" id="KW-1185">Reference proteome</keyword>
<dbReference type="Proteomes" id="UP001066276">
    <property type="component" value="Chromosome 9"/>
</dbReference>
<accession>A0AAV7N6E1</accession>
<reference evidence="1" key="1">
    <citation type="journal article" date="2022" name="bioRxiv">
        <title>Sequencing and chromosome-scale assembly of the giantPleurodeles waltlgenome.</title>
        <authorList>
            <person name="Brown T."/>
            <person name="Elewa A."/>
            <person name="Iarovenko S."/>
            <person name="Subramanian E."/>
            <person name="Araus A.J."/>
            <person name="Petzold A."/>
            <person name="Susuki M."/>
            <person name="Suzuki K.-i.T."/>
            <person name="Hayashi T."/>
            <person name="Toyoda A."/>
            <person name="Oliveira C."/>
            <person name="Osipova E."/>
            <person name="Leigh N.D."/>
            <person name="Simon A."/>
            <person name="Yun M.H."/>
        </authorList>
    </citation>
    <scope>NUCLEOTIDE SEQUENCE</scope>
    <source>
        <strain evidence="1">20211129_DDA</strain>
        <tissue evidence="1">Liver</tissue>
    </source>
</reference>
<dbReference type="EMBL" id="JANPWB010000013">
    <property type="protein sequence ID" value="KAJ1111615.1"/>
    <property type="molecule type" value="Genomic_DNA"/>
</dbReference>
<protein>
    <submittedName>
        <fullName evidence="1">Uncharacterized protein</fullName>
    </submittedName>
</protein>
<sequence>MVAAQHQELNALGGRRLAEQHQELAALGRRRLAAQHPQLTALGGRRLAAQHQELTALGGRTLAAQNQQVTALAGKVKATTKIARLSTKLLQYQFGGRNGRADVVSRFPVEDETGVLQERDLERCMGRPLGVEESCACSEREWHEAGG</sequence>